<dbReference type="PANTHER" id="PTHR33836:SF7">
    <property type="entry name" value="LOW-TEMPERATURE-INDUCED PROTEIN"/>
    <property type="match status" value="1"/>
</dbReference>
<evidence type="ECO:0000313" key="4">
    <source>
        <dbReference type="Proteomes" id="UP000607653"/>
    </source>
</evidence>
<feature type="compositionally biased region" description="Polar residues" evidence="1">
    <location>
        <begin position="181"/>
        <end position="190"/>
    </location>
</feature>
<feature type="region of interest" description="Disordered" evidence="1">
    <location>
        <begin position="55"/>
        <end position="75"/>
    </location>
</feature>
<name>A0A822Y613_NELNU</name>
<dbReference type="InterPro" id="IPR037491">
    <property type="entry name" value="LTI78/LTI65"/>
</dbReference>
<evidence type="ECO:0000256" key="1">
    <source>
        <dbReference type="SAM" id="MobiDB-lite"/>
    </source>
</evidence>
<reference evidence="3 4" key="1">
    <citation type="journal article" date="2020" name="Mol. Biol. Evol.">
        <title>Distinct Expression and Methylation Patterns for Genes with Different Fates following a Single Whole-Genome Duplication in Flowering Plants.</title>
        <authorList>
            <person name="Shi T."/>
            <person name="Rahmani R.S."/>
            <person name="Gugger P.F."/>
            <person name="Wang M."/>
            <person name="Li H."/>
            <person name="Zhang Y."/>
            <person name="Li Z."/>
            <person name="Wang Q."/>
            <person name="Van de Peer Y."/>
            <person name="Marchal K."/>
            <person name="Chen J."/>
        </authorList>
    </citation>
    <scope>NUCLEOTIDE SEQUENCE [LARGE SCALE GENOMIC DNA]</scope>
    <source>
        <tissue evidence="3">Leaf</tissue>
    </source>
</reference>
<dbReference type="Proteomes" id="UP000607653">
    <property type="component" value="Unassembled WGS sequence"/>
</dbReference>
<dbReference type="PANTHER" id="PTHR33836">
    <property type="entry name" value="LOW-TEMPERATURE-INDUCED 65 KDA PROTEIN-RELATED"/>
    <property type="match status" value="1"/>
</dbReference>
<keyword evidence="4" id="KW-1185">Reference proteome</keyword>
<dbReference type="EMBL" id="DUZY01000002">
    <property type="protein sequence ID" value="DAD26485.1"/>
    <property type="molecule type" value="Genomic_DNA"/>
</dbReference>
<gene>
    <name evidence="3" type="ORF">HUJ06_027953</name>
</gene>
<sequence length="284" mass="30328">MVHHQLIQDDQSTWAAPTIPSLVNHQEEDDGHRFKKSVLDKVKEKAKKWRNTLAKKKDDATPSWGVSLDDDDFEDDDPEYLGAPMYESEMAPEECKETARQHPRTNPVISDKNVLITSAVPRNEQDKQNTPRKTITETVAPSYAMITATVLPENHAPAQDAATEVTHRITSKVHGSATTASVIDQSNSYGQEGERALSEVTSDAISPGEDPGGTGVVGKVRGAVSSLLGMNGSSSSPSSSSPSSSSSLSSSSSTRTTTNMSSGTGMNIPIAGTVIQKLNLHTIG</sequence>
<comment type="caution">
    <text evidence="3">The sequence shown here is derived from an EMBL/GenBank/DDBJ whole genome shotgun (WGS) entry which is preliminary data.</text>
</comment>
<dbReference type="AlphaFoldDB" id="A0A822Y613"/>
<proteinExistence type="predicted"/>
<dbReference type="Pfam" id="PF23403">
    <property type="entry name" value="LTI65_LTI78_N"/>
    <property type="match status" value="1"/>
</dbReference>
<feature type="compositionally biased region" description="Low complexity" evidence="1">
    <location>
        <begin position="225"/>
        <end position="267"/>
    </location>
</feature>
<accession>A0A822Y613</accession>
<dbReference type="InterPro" id="IPR056605">
    <property type="entry name" value="LTI65_LTI78_N"/>
</dbReference>
<protein>
    <recommendedName>
        <fullName evidence="2">LTI65/LTI78 N-terminal domain-containing protein</fullName>
    </recommendedName>
</protein>
<feature type="region of interest" description="Disordered" evidence="1">
    <location>
        <begin position="181"/>
        <end position="267"/>
    </location>
</feature>
<organism evidence="3 4">
    <name type="scientific">Nelumbo nucifera</name>
    <name type="common">Sacred lotus</name>
    <dbReference type="NCBI Taxonomy" id="4432"/>
    <lineage>
        <taxon>Eukaryota</taxon>
        <taxon>Viridiplantae</taxon>
        <taxon>Streptophyta</taxon>
        <taxon>Embryophyta</taxon>
        <taxon>Tracheophyta</taxon>
        <taxon>Spermatophyta</taxon>
        <taxon>Magnoliopsida</taxon>
        <taxon>Proteales</taxon>
        <taxon>Nelumbonaceae</taxon>
        <taxon>Nelumbo</taxon>
    </lineage>
</organism>
<evidence type="ECO:0000313" key="3">
    <source>
        <dbReference type="EMBL" id="DAD26485.1"/>
    </source>
</evidence>
<feature type="domain" description="LTI65/LTI78 N-terminal" evidence="2">
    <location>
        <begin position="32"/>
        <end position="89"/>
    </location>
</feature>
<dbReference type="GO" id="GO:0009737">
    <property type="term" value="P:response to abscisic acid"/>
    <property type="evidence" value="ECO:0007669"/>
    <property type="project" value="InterPro"/>
</dbReference>
<evidence type="ECO:0000259" key="2">
    <source>
        <dbReference type="Pfam" id="PF23403"/>
    </source>
</evidence>